<sequence length="284" mass="32714">MLNKLAASELVLNPDGSVYHLNLQPEDIAEKILLVGDPDRVPKVSQYFDTIEIQKNKREFYTHTGTLRGERITVMSTGIGTENIDIVMNELDALVNIDLKEKEFKSEHTALQLFRLGTCGSVNPDVEVDNMLVSQNVVGLDGLMHFYQDYEFENEFSRNFMEKFPYERIKPMLYFSEWTESQYDYFKDAKYVGNTATFPGFYAPQGRQLRLKAVDDKFLETLNELGVTNFEMETSAIYGLSKLLGHKAVTINNVIANRRRGEFSADHHQSEKNMIEWVLERVII</sequence>
<dbReference type="EMBL" id="MKGI01000021">
    <property type="protein sequence ID" value="OEL11774.1"/>
    <property type="molecule type" value="Genomic_DNA"/>
</dbReference>
<feature type="domain" description="Nucleoside phosphorylase" evidence="4">
    <location>
        <begin position="32"/>
        <end position="264"/>
    </location>
</feature>
<comment type="caution">
    <text evidence="5">The sequence shown here is derived from an EMBL/GenBank/DDBJ whole genome shotgun (WGS) entry which is preliminary data.</text>
</comment>
<dbReference type="Pfam" id="PF01048">
    <property type="entry name" value="PNP_UDP_1"/>
    <property type="match status" value="1"/>
</dbReference>
<dbReference type="GO" id="GO:0005829">
    <property type="term" value="C:cytosol"/>
    <property type="evidence" value="ECO:0007669"/>
    <property type="project" value="TreeGrafter"/>
</dbReference>
<dbReference type="GO" id="GO:0004731">
    <property type="term" value="F:purine-nucleoside phosphorylase activity"/>
    <property type="evidence" value="ECO:0007669"/>
    <property type="project" value="TreeGrafter"/>
</dbReference>
<dbReference type="GO" id="GO:0006152">
    <property type="term" value="P:purine nucleoside catabolic process"/>
    <property type="evidence" value="ECO:0007669"/>
    <property type="project" value="TreeGrafter"/>
</dbReference>
<dbReference type="Gene3D" id="3.40.50.1580">
    <property type="entry name" value="Nucleoside phosphorylase domain"/>
    <property type="match status" value="1"/>
</dbReference>
<dbReference type="SUPFAM" id="SSF53167">
    <property type="entry name" value="Purine and uridine phosphorylases"/>
    <property type="match status" value="1"/>
</dbReference>
<protein>
    <recommendedName>
        <fullName evidence="2">Uridine phosphorylase</fullName>
        <ecNumber evidence="1">2.4.2.3</ecNumber>
    </recommendedName>
</protein>
<dbReference type="PANTHER" id="PTHR43691">
    <property type="entry name" value="URIDINE PHOSPHORYLASE"/>
    <property type="match status" value="1"/>
</dbReference>
<dbReference type="RefSeq" id="WP_069797520.1">
    <property type="nucleotide sequence ID" value="NZ_CP034157.1"/>
</dbReference>
<dbReference type="Proteomes" id="UP000095601">
    <property type="component" value="Unassembled WGS sequence"/>
</dbReference>
<evidence type="ECO:0000256" key="3">
    <source>
        <dbReference type="ARBA" id="ARBA00048447"/>
    </source>
</evidence>
<dbReference type="OrthoDB" id="9772602at2"/>
<gene>
    <name evidence="5" type="ORF">BHF72_1759</name>
</gene>
<evidence type="ECO:0000259" key="4">
    <source>
        <dbReference type="Pfam" id="PF01048"/>
    </source>
</evidence>
<evidence type="ECO:0000313" key="5">
    <source>
        <dbReference type="EMBL" id="OEL11774.1"/>
    </source>
</evidence>
<dbReference type="GO" id="GO:0004850">
    <property type="term" value="F:uridine phosphorylase activity"/>
    <property type="evidence" value="ECO:0007669"/>
    <property type="project" value="UniProtKB-EC"/>
</dbReference>
<dbReference type="AlphaFoldDB" id="A0A1E5UFV4"/>
<accession>A0A1E5UFV4</accession>
<comment type="catalytic activity">
    <reaction evidence="3">
        <text>uridine + phosphate = alpha-D-ribose 1-phosphate + uracil</text>
        <dbReference type="Rhea" id="RHEA:24388"/>
        <dbReference type="ChEBI" id="CHEBI:16704"/>
        <dbReference type="ChEBI" id="CHEBI:17568"/>
        <dbReference type="ChEBI" id="CHEBI:43474"/>
        <dbReference type="ChEBI" id="CHEBI:57720"/>
        <dbReference type="EC" id="2.4.2.3"/>
    </reaction>
</comment>
<evidence type="ECO:0000313" key="6">
    <source>
        <dbReference type="Proteomes" id="UP000095601"/>
    </source>
</evidence>
<dbReference type="PANTHER" id="PTHR43691:SF11">
    <property type="entry name" value="FI09636P-RELATED"/>
    <property type="match status" value="1"/>
</dbReference>
<dbReference type="InterPro" id="IPR000845">
    <property type="entry name" value="Nucleoside_phosphorylase_d"/>
</dbReference>
<dbReference type="InterPro" id="IPR035994">
    <property type="entry name" value="Nucleoside_phosphorylase_sf"/>
</dbReference>
<proteinExistence type="predicted"/>
<dbReference type="KEGG" id="cnr:EB819_05205"/>
<evidence type="ECO:0000256" key="1">
    <source>
        <dbReference type="ARBA" id="ARBA00011888"/>
    </source>
</evidence>
<dbReference type="EC" id="2.4.2.3" evidence="1"/>
<evidence type="ECO:0000256" key="2">
    <source>
        <dbReference type="ARBA" id="ARBA00021980"/>
    </source>
</evidence>
<organism evidence="5 6">
    <name type="scientific">Cloacibacterium normanense</name>
    <dbReference type="NCBI Taxonomy" id="237258"/>
    <lineage>
        <taxon>Bacteria</taxon>
        <taxon>Pseudomonadati</taxon>
        <taxon>Bacteroidota</taxon>
        <taxon>Flavobacteriia</taxon>
        <taxon>Flavobacteriales</taxon>
        <taxon>Weeksellaceae</taxon>
    </lineage>
</organism>
<dbReference type="CDD" id="cd00436">
    <property type="entry name" value="UP_TbUP-like"/>
    <property type="match status" value="1"/>
</dbReference>
<reference evidence="5 6" key="1">
    <citation type="submission" date="2016-09" db="EMBL/GenBank/DDBJ databases">
        <authorList>
            <person name="Capua I."/>
            <person name="De Benedictis P."/>
            <person name="Joannis T."/>
            <person name="Lombin L.H."/>
            <person name="Cattoli G."/>
        </authorList>
    </citation>
    <scope>NUCLEOTIDE SEQUENCE [LARGE SCALE GENOMIC DNA]</scope>
    <source>
        <strain evidence="5 6">NRS-1</strain>
    </source>
</reference>
<dbReference type="STRING" id="237258.SAMN04489756_1305"/>
<name>A0A1E5UFV4_9FLAO</name>
<dbReference type="PATRIC" id="fig|237258.4.peg.1713"/>
<keyword evidence="6" id="KW-1185">Reference proteome</keyword>